<dbReference type="SUPFAM" id="SSF55486">
    <property type="entry name" value="Metalloproteases ('zincins'), catalytic domain"/>
    <property type="match status" value="1"/>
</dbReference>
<organism evidence="2 3">
    <name type="scientific">Arcanobacterium phocae</name>
    <dbReference type="NCBI Taxonomy" id="131112"/>
    <lineage>
        <taxon>Bacteria</taxon>
        <taxon>Bacillati</taxon>
        <taxon>Actinomycetota</taxon>
        <taxon>Actinomycetes</taxon>
        <taxon>Actinomycetales</taxon>
        <taxon>Actinomycetaceae</taxon>
        <taxon>Arcanobacterium</taxon>
    </lineage>
</organism>
<name>A0A1H2LED5_9ACTO</name>
<proteinExistence type="predicted"/>
<reference evidence="3" key="1">
    <citation type="submission" date="2016-10" db="EMBL/GenBank/DDBJ databases">
        <authorList>
            <person name="Varghese N."/>
            <person name="Submissions S."/>
        </authorList>
    </citation>
    <scope>NUCLEOTIDE SEQUENCE [LARGE SCALE GENOMIC DNA]</scope>
    <source>
        <strain evidence="3">DSM 10002</strain>
    </source>
</reference>
<dbReference type="STRING" id="131112.SAMN04489737_0817"/>
<evidence type="ECO:0000256" key="1">
    <source>
        <dbReference type="SAM" id="MobiDB-lite"/>
    </source>
</evidence>
<dbReference type="GeneID" id="65344555"/>
<feature type="compositionally biased region" description="Basic residues" evidence="1">
    <location>
        <begin position="1"/>
        <end position="13"/>
    </location>
</feature>
<dbReference type="Gene3D" id="3.30.2010.20">
    <property type="match status" value="1"/>
</dbReference>
<sequence>MLPKRNHGRRRDRHERGLRGPLVDRTSPAYRSRTQKFDDILSWELTAFREHIGEKLDRYDVAVLDVPATDPTPWEDGIPLARFLPFERPSKILGRLVFYRMPIEMAIEDVDDPRLFIHRVMVGQIASALNMDPDDVDYAR</sequence>
<evidence type="ECO:0008006" key="4">
    <source>
        <dbReference type="Google" id="ProtNLM"/>
    </source>
</evidence>
<feature type="region of interest" description="Disordered" evidence="1">
    <location>
        <begin position="1"/>
        <end position="25"/>
    </location>
</feature>
<keyword evidence="3" id="KW-1185">Reference proteome</keyword>
<protein>
    <recommendedName>
        <fullName evidence="4">Zinicin-like metallopeptidase</fullName>
    </recommendedName>
</protein>
<evidence type="ECO:0000313" key="2">
    <source>
        <dbReference type="EMBL" id="SDU79289.1"/>
    </source>
</evidence>
<dbReference type="RefSeq" id="WP_231943997.1">
    <property type="nucleotide sequence ID" value="NZ_JABAPH010000003.1"/>
</dbReference>
<evidence type="ECO:0000313" key="3">
    <source>
        <dbReference type="Proteomes" id="UP000214355"/>
    </source>
</evidence>
<dbReference type="Proteomes" id="UP000214355">
    <property type="component" value="Chromosome I"/>
</dbReference>
<dbReference type="CDD" id="cd12954">
    <property type="entry name" value="MMP_TTHA0227_like_1"/>
    <property type="match status" value="1"/>
</dbReference>
<dbReference type="EMBL" id="LT629804">
    <property type="protein sequence ID" value="SDU79289.1"/>
    <property type="molecule type" value="Genomic_DNA"/>
</dbReference>
<gene>
    <name evidence="2" type="ORF">SAMN04489737_0817</name>
</gene>
<dbReference type="InterPro" id="IPR038555">
    <property type="entry name" value="Zincin_1_sf"/>
</dbReference>
<accession>A0A1H2LED5</accession>
<dbReference type="AlphaFoldDB" id="A0A1H2LED5"/>